<evidence type="ECO:0000313" key="2">
    <source>
        <dbReference type="Proteomes" id="UP001153678"/>
    </source>
</evidence>
<protein>
    <submittedName>
        <fullName evidence="1">18081_t:CDS:1</fullName>
    </submittedName>
</protein>
<feature type="non-terminal residue" evidence="1">
    <location>
        <position position="1"/>
    </location>
</feature>
<accession>A0A9W4SWA1</accession>
<dbReference type="Proteomes" id="UP001153678">
    <property type="component" value="Unassembled WGS sequence"/>
</dbReference>
<comment type="caution">
    <text evidence="1">The sequence shown here is derived from an EMBL/GenBank/DDBJ whole genome shotgun (WGS) entry which is preliminary data.</text>
</comment>
<reference evidence="1" key="1">
    <citation type="submission" date="2022-08" db="EMBL/GenBank/DDBJ databases">
        <authorList>
            <person name="Kallberg Y."/>
            <person name="Tangrot J."/>
            <person name="Rosling A."/>
        </authorList>
    </citation>
    <scope>NUCLEOTIDE SEQUENCE</scope>
    <source>
        <strain evidence="1">Wild A</strain>
    </source>
</reference>
<keyword evidence="2" id="KW-1185">Reference proteome</keyword>
<proteinExistence type="predicted"/>
<sequence>LTKNVGIHIHYRLRVDDNMISDSLSQQNSLTILMQNARQT</sequence>
<dbReference type="OrthoDB" id="2378203at2759"/>
<organism evidence="1 2">
    <name type="scientific">Funneliformis geosporum</name>
    <dbReference type="NCBI Taxonomy" id="1117311"/>
    <lineage>
        <taxon>Eukaryota</taxon>
        <taxon>Fungi</taxon>
        <taxon>Fungi incertae sedis</taxon>
        <taxon>Mucoromycota</taxon>
        <taxon>Glomeromycotina</taxon>
        <taxon>Glomeromycetes</taxon>
        <taxon>Glomerales</taxon>
        <taxon>Glomeraceae</taxon>
        <taxon>Funneliformis</taxon>
    </lineage>
</organism>
<dbReference type="EMBL" id="CAMKVN010003823">
    <property type="protein sequence ID" value="CAI2185692.1"/>
    <property type="molecule type" value="Genomic_DNA"/>
</dbReference>
<evidence type="ECO:0000313" key="1">
    <source>
        <dbReference type="EMBL" id="CAI2185692.1"/>
    </source>
</evidence>
<dbReference type="AlphaFoldDB" id="A0A9W4SWA1"/>
<name>A0A9W4SWA1_9GLOM</name>
<gene>
    <name evidence="1" type="ORF">FWILDA_LOCUS12205</name>
</gene>